<feature type="transmembrane region" description="Helical" evidence="6">
    <location>
        <begin position="64"/>
        <end position="85"/>
    </location>
</feature>
<gene>
    <name evidence="8" type="ORF">FOZ76_20675</name>
</gene>
<dbReference type="GO" id="GO:0000271">
    <property type="term" value="P:polysaccharide biosynthetic process"/>
    <property type="evidence" value="ECO:0007669"/>
    <property type="project" value="InterPro"/>
</dbReference>
<comment type="similarity">
    <text evidence="2">Belongs to the GtrA family.</text>
</comment>
<dbReference type="Pfam" id="PF04138">
    <property type="entry name" value="GtrA_DPMS_TM"/>
    <property type="match status" value="1"/>
</dbReference>
<feature type="transmembrane region" description="Helical" evidence="6">
    <location>
        <begin position="97"/>
        <end position="119"/>
    </location>
</feature>
<dbReference type="PANTHER" id="PTHR38459:SF1">
    <property type="entry name" value="PROPHAGE BACTOPRENOL-LINKED GLUCOSE TRANSLOCASE HOMOLOG"/>
    <property type="match status" value="1"/>
</dbReference>
<organism evidence="8 9">
    <name type="scientific">Verticiella sediminum</name>
    <dbReference type="NCBI Taxonomy" id="1247510"/>
    <lineage>
        <taxon>Bacteria</taxon>
        <taxon>Pseudomonadati</taxon>
        <taxon>Pseudomonadota</taxon>
        <taxon>Betaproteobacteria</taxon>
        <taxon>Burkholderiales</taxon>
        <taxon>Alcaligenaceae</taxon>
        <taxon>Verticiella</taxon>
    </lineage>
</organism>
<comment type="caution">
    <text evidence="8">The sequence shown here is derived from an EMBL/GenBank/DDBJ whole genome shotgun (WGS) entry which is preliminary data.</text>
</comment>
<evidence type="ECO:0000313" key="8">
    <source>
        <dbReference type="EMBL" id="TSH90252.1"/>
    </source>
</evidence>
<dbReference type="PANTHER" id="PTHR38459">
    <property type="entry name" value="PROPHAGE BACTOPRENOL-LINKED GLUCOSE TRANSLOCASE HOMOLOG"/>
    <property type="match status" value="1"/>
</dbReference>
<keyword evidence="3 6" id="KW-0812">Transmembrane</keyword>
<accession>A0A556ABI0</accession>
<reference evidence="8 9" key="1">
    <citation type="submission" date="2019-07" db="EMBL/GenBank/DDBJ databases">
        <title>Qingshengfaniella alkalisoli gen. nov., sp. nov., isolated from saline soil.</title>
        <authorList>
            <person name="Xu L."/>
            <person name="Huang X.-X."/>
            <person name="Sun J.-Q."/>
        </authorList>
    </citation>
    <scope>NUCLEOTIDE SEQUENCE [LARGE SCALE GENOMIC DNA]</scope>
    <source>
        <strain evidence="8 9">DSM 27279</strain>
    </source>
</reference>
<evidence type="ECO:0000256" key="4">
    <source>
        <dbReference type="ARBA" id="ARBA00022989"/>
    </source>
</evidence>
<dbReference type="Proteomes" id="UP000318405">
    <property type="component" value="Unassembled WGS sequence"/>
</dbReference>
<protein>
    <submittedName>
        <fullName evidence="8">GtrA family protein</fullName>
    </submittedName>
</protein>
<evidence type="ECO:0000313" key="9">
    <source>
        <dbReference type="Proteomes" id="UP000318405"/>
    </source>
</evidence>
<feature type="transmembrane region" description="Helical" evidence="6">
    <location>
        <begin position="125"/>
        <end position="144"/>
    </location>
</feature>
<keyword evidence="4 6" id="KW-1133">Transmembrane helix</keyword>
<dbReference type="GO" id="GO:0005886">
    <property type="term" value="C:plasma membrane"/>
    <property type="evidence" value="ECO:0007669"/>
    <property type="project" value="TreeGrafter"/>
</dbReference>
<feature type="domain" description="GtrA/DPMS transmembrane" evidence="7">
    <location>
        <begin position="36"/>
        <end position="150"/>
    </location>
</feature>
<name>A0A556ABI0_9BURK</name>
<keyword evidence="9" id="KW-1185">Reference proteome</keyword>
<evidence type="ECO:0000259" key="7">
    <source>
        <dbReference type="Pfam" id="PF04138"/>
    </source>
</evidence>
<comment type="subcellular location">
    <subcellularLocation>
        <location evidence="1">Membrane</location>
        <topology evidence="1">Multi-pass membrane protein</topology>
    </subcellularLocation>
</comment>
<dbReference type="OrthoDB" id="8562382at2"/>
<keyword evidence="5 6" id="KW-0472">Membrane</keyword>
<evidence type="ECO:0000256" key="1">
    <source>
        <dbReference type="ARBA" id="ARBA00004141"/>
    </source>
</evidence>
<feature type="transmembrane region" description="Helical" evidence="6">
    <location>
        <begin position="34"/>
        <end position="58"/>
    </location>
</feature>
<evidence type="ECO:0000256" key="5">
    <source>
        <dbReference type="ARBA" id="ARBA00023136"/>
    </source>
</evidence>
<dbReference type="EMBL" id="VLTJ01000039">
    <property type="protein sequence ID" value="TSH90252.1"/>
    <property type="molecule type" value="Genomic_DNA"/>
</dbReference>
<evidence type="ECO:0000256" key="6">
    <source>
        <dbReference type="SAM" id="Phobius"/>
    </source>
</evidence>
<proteinExistence type="inferred from homology"/>
<sequence>MNAALPPPHDETRHGARRARRFELRRLWHEAWTAARFGVVGLSATALHLAVASGLITLFAVPPLAANTCAFLVAFCLSFSGNYFWTFRMPGDPRRAIKRFLTISFSAFLVNTLILSLLLESGRLAPVPSVVISVAVMPAITYLASRFWGFKPASPIRPAADDVRAGPADPRP</sequence>
<dbReference type="InterPro" id="IPR051401">
    <property type="entry name" value="GtrA_CellWall_Glycosyl"/>
</dbReference>
<evidence type="ECO:0000256" key="2">
    <source>
        <dbReference type="ARBA" id="ARBA00009399"/>
    </source>
</evidence>
<dbReference type="AlphaFoldDB" id="A0A556ABI0"/>
<dbReference type="RefSeq" id="WP_143950167.1">
    <property type="nucleotide sequence ID" value="NZ_BAABMB010000003.1"/>
</dbReference>
<dbReference type="InterPro" id="IPR007267">
    <property type="entry name" value="GtrA_DPMS_TM"/>
</dbReference>
<evidence type="ECO:0000256" key="3">
    <source>
        <dbReference type="ARBA" id="ARBA00022692"/>
    </source>
</evidence>